<feature type="domain" description="FAD/NAD(P)-binding" evidence="9">
    <location>
        <begin position="4"/>
        <end position="193"/>
    </location>
</feature>
<comment type="caution">
    <text evidence="10">The sequence shown here is derived from an EMBL/GenBank/DDBJ whole genome shotgun (WGS) entry which is preliminary data.</text>
</comment>
<dbReference type="PANTHER" id="PTHR48467:SF1">
    <property type="entry name" value="GLUTAMATE SYNTHASE 1 [NADH], CHLOROPLASTIC-LIKE"/>
    <property type="match status" value="1"/>
</dbReference>
<evidence type="ECO:0000256" key="4">
    <source>
        <dbReference type="ARBA" id="ARBA00022827"/>
    </source>
</evidence>
<feature type="binding site" evidence="7">
    <location>
        <position position="347"/>
    </location>
    <ligand>
        <name>FAD</name>
        <dbReference type="ChEBI" id="CHEBI:57692"/>
    </ligand>
</feature>
<evidence type="ECO:0000256" key="8">
    <source>
        <dbReference type="PIRSR" id="PIRSR000362-2"/>
    </source>
</evidence>
<feature type="binding site" evidence="7">
    <location>
        <position position="13"/>
    </location>
    <ligand>
        <name>FAD</name>
        <dbReference type="ChEBI" id="CHEBI:57692"/>
    </ligand>
</feature>
<dbReference type="InterPro" id="IPR055275">
    <property type="entry name" value="Ferredox_Rdtase"/>
</dbReference>
<gene>
    <name evidence="10" type="ORF">FHR98_000653</name>
</gene>
<dbReference type="PIRSF" id="PIRSF000362">
    <property type="entry name" value="FNR"/>
    <property type="match status" value="1"/>
</dbReference>
<dbReference type="EMBL" id="JACHXA010000002">
    <property type="protein sequence ID" value="MBB3064381.1"/>
    <property type="molecule type" value="Genomic_DNA"/>
</dbReference>
<dbReference type="Gene3D" id="3.40.50.720">
    <property type="entry name" value="NAD(P)-binding Rossmann-like Domain"/>
    <property type="match status" value="1"/>
</dbReference>
<keyword evidence="4 7" id="KW-0274">FAD</keyword>
<evidence type="ECO:0000256" key="7">
    <source>
        <dbReference type="PIRSR" id="PIRSR000362-1"/>
    </source>
</evidence>
<comment type="similarity">
    <text evidence="2">Belongs to the ferredoxin--NADP reductase type 1 family.</text>
</comment>
<evidence type="ECO:0000259" key="9">
    <source>
        <dbReference type="Pfam" id="PF07992"/>
    </source>
</evidence>
<comment type="cofactor">
    <cofactor evidence="1 7">
        <name>FAD</name>
        <dbReference type="ChEBI" id="CHEBI:57692"/>
    </cofactor>
</comment>
<dbReference type="PANTHER" id="PTHR48467">
    <property type="entry name" value="GLUTAMATE SYNTHASE 1 [NADH], CHLOROPLASTIC-LIKE"/>
    <property type="match status" value="1"/>
</dbReference>
<feature type="binding site" evidence="7">
    <location>
        <begin position="354"/>
        <end position="356"/>
    </location>
    <ligand>
        <name>FAD</name>
        <dbReference type="ChEBI" id="CHEBI:57692"/>
    </ligand>
</feature>
<dbReference type="RefSeq" id="WP_183415212.1">
    <property type="nucleotide sequence ID" value="NZ_JACHXA010000002.1"/>
</dbReference>
<reference evidence="10 11" key="1">
    <citation type="submission" date="2020-08" db="EMBL/GenBank/DDBJ databases">
        <title>Genomic Encyclopedia of Type Strains, Phase III (KMG-III): the genomes of soil and plant-associated and newly described type strains.</title>
        <authorList>
            <person name="Whitman W."/>
        </authorList>
    </citation>
    <scope>NUCLEOTIDE SEQUENCE [LARGE SCALE GENOMIC DNA]</scope>
    <source>
        <strain evidence="10 11">CECT 8803</strain>
    </source>
</reference>
<dbReference type="Proteomes" id="UP000581135">
    <property type="component" value="Unassembled WGS sequence"/>
</dbReference>
<evidence type="ECO:0000256" key="6">
    <source>
        <dbReference type="ARBA" id="ARBA00023002"/>
    </source>
</evidence>
<accession>A0A839SNK5</accession>
<feature type="binding site" evidence="7">
    <location>
        <position position="42"/>
    </location>
    <ligand>
        <name>FAD</name>
        <dbReference type="ChEBI" id="CHEBI:57692"/>
    </ligand>
</feature>
<dbReference type="GO" id="GO:0004324">
    <property type="term" value="F:ferredoxin-NADP+ reductase activity"/>
    <property type="evidence" value="ECO:0007669"/>
    <property type="project" value="UniProtKB-EC"/>
</dbReference>
<sequence length="440" mass="48041">MRLSVAIVGSGPSGFYAAESLLSAFPDCEIDILERLPTPFGLVRFGVAPDHQSVKRVTEGYEKTVSSGRVHYYGNVEVGRDVTMAELRDCYDAVVLAVGAPRDRPIGIPGEDKRGILGSAAFVGWYNGHPDFANLHPNIDVERAIVVGNGNVALDIARILVLSPNELAATDIAEEAADAITRSKLREVIVLGRRGAAQARFTNPELRAFARLDRGTPCVEGDSLSEHALEGLSEKPRRQAERNLETLRSFAELKEKTATRRITFQFFARPLEVLGGESVTGLRVAQTRLEGSRVVETGAQEDLSCGLIIKAIGYRSPRIPGIPFDAARGRLRNRDGRIAPGLYAVGWAKRGPSGVIGTNKADGKALAEQLRDDMKTQGKPGRKALEARLTARQVRWVTYRDWRLIDEAEIAAGQGDHPRRKFVSVADMLALLDRAQENTT</sequence>
<feature type="binding site" evidence="8">
    <location>
        <begin position="149"/>
        <end position="152"/>
    </location>
    <ligand>
        <name>NADP(+)</name>
        <dbReference type="ChEBI" id="CHEBI:58349"/>
    </ligand>
</feature>
<evidence type="ECO:0000313" key="10">
    <source>
        <dbReference type="EMBL" id="MBB3064381.1"/>
    </source>
</evidence>
<feature type="binding site" evidence="8">
    <location>
        <position position="354"/>
    </location>
    <ligand>
        <name>NADP(+)</name>
        <dbReference type="ChEBI" id="CHEBI:58349"/>
    </ligand>
</feature>
<dbReference type="Gene3D" id="3.50.50.60">
    <property type="entry name" value="FAD/NAD(P)-binding domain"/>
    <property type="match status" value="1"/>
</dbReference>
<dbReference type="EC" id="1.18.1.2" evidence="10"/>
<keyword evidence="5 8" id="KW-0521">NADP</keyword>
<evidence type="ECO:0000256" key="1">
    <source>
        <dbReference type="ARBA" id="ARBA00001974"/>
    </source>
</evidence>
<dbReference type="AlphaFoldDB" id="A0A839SNK5"/>
<name>A0A839SNK5_9PROT</name>
<dbReference type="Pfam" id="PF07992">
    <property type="entry name" value="Pyr_redox_2"/>
    <property type="match status" value="1"/>
</dbReference>
<evidence type="ECO:0000313" key="11">
    <source>
        <dbReference type="Proteomes" id="UP000581135"/>
    </source>
</evidence>
<dbReference type="PRINTS" id="PR00419">
    <property type="entry name" value="ADXRDTASE"/>
</dbReference>
<evidence type="ECO:0000256" key="2">
    <source>
        <dbReference type="ARBA" id="ARBA00008312"/>
    </source>
</evidence>
<evidence type="ECO:0000256" key="3">
    <source>
        <dbReference type="ARBA" id="ARBA00022630"/>
    </source>
</evidence>
<feature type="binding site" evidence="7">
    <location>
        <position position="78"/>
    </location>
    <ligand>
        <name>FAD</name>
        <dbReference type="ChEBI" id="CHEBI:57692"/>
    </ligand>
</feature>
<protein>
    <submittedName>
        <fullName evidence="10">Ferredoxin--NADP+ reductase</fullName>
        <ecNumber evidence="10">1.18.1.2</ecNumber>
    </submittedName>
</protein>
<dbReference type="InterPro" id="IPR021163">
    <property type="entry name" value="Ferredox_Rdtase_adrenod"/>
</dbReference>
<proteinExistence type="inferred from homology"/>
<dbReference type="SUPFAM" id="SSF51971">
    <property type="entry name" value="Nucleotide-binding domain"/>
    <property type="match status" value="2"/>
</dbReference>
<feature type="binding site" evidence="8">
    <location>
        <position position="205"/>
    </location>
    <ligand>
        <name>NADP(+)</name>
        <dbReference type="ChEBI" id="CHEBI:58349"/>
    </ligand>
</feature>
<feature type="binding site" evidence="7">
    <location>
        <position position="34"/>
    </location>
    <ligand>
        <name>FAD</name>
        <dbReference type="ChEBI" id="CHEBI:57692"/>
    </ligand>
</feature>
<feature type="binding site" evidence="8">
    <location>
        <begin position="193"/>
        <end position="194"/>
    </location>
    <ligand>
        <name>NADP(+)</name>
        <dbReference type="ChEBI" id="CHEBI:58349"/>
    </ligand>
</feature>
<evidence type="ECO:0000256" key="5">
    <source>
        <dbReference type="ARBA" id="ARBA00022857"/>
    </source>
</evidence>
<keyword evidence="11" id="KW-1185">Reference proteome</keyword>
<dbReference type="InterPro" id="IPR036188">
    <property type="entry name" value="FAD/NAD-bd_sf"/>
</dbReference>
<dbReference type="InterPro" id="IPR023753">
    <property type="entry name" value="FAD/NAD-binding_dom"/>
</dbReference>
<keyword evidence="6 10" id="KW-0560">Oxidoreductase</keyword>
<keyword evidence="3" id="KW-0285">Flavoprotein</keyword>
<organism evidence="10 11">
    <name type="scientific">Limibacillus halophilus</name>
    <dbReference type="NCBI Taxonomy" id="1579333"/>
    <lineage>
        <taxon>Bacteria</taxon>
        <taxon>Pseudomonadati</taxon>
        <taxon>Pseudomonadota</taxon>
        <taxon>Alphaproteobacteria</taxon>
        <taxon>Rhodospirillales</taxon>
        <taxon>Rhodovibrionaceae</taxon>
        <taxon>Limibacillus</taxon>
    </lineage>
</organism>